<dbReference type="Proteomes" id="UP001161580">
    <property type="component" value="Unassembled WGS sequence"/>
</dbReference>
<accession>A0AAE3QEY4</accession>
<sequence length="92" mass="9953">MADTLTSIQAQIVNKNKAAVEQLLGAPLKKGYWTTSKPPDGANAAAITAFKKTALDEIWIYASGRVHFNLAGTAIKVDDKTNRDLPPEQMLV</sequence>
<evidence type="ECO:0000313" key="2">
    <source>
        <dbReference type="Proteomes" id="UP001161580"/>
    </source>
</evidence>
<gene>
    <name evidence="1" type="ORF">MRS75_21390</name>
</gene>
<proteinExistence type="predicted"/>
<protein>
    <submittedName>
        <fullName evidence="1">Uncharacterized protein</fullName>
    </submittedName>
</protein>
<dbReference type="RefSeq" id="WP_311794696.1">
    <property type="nucleotide sequence ID" value="NZ_JALDYZ010000016.1"/>
</dbReference>
<keyword evidence="2" id="KW-1185">Reference proteome</keyword>
<dbReference type="EMBL" id="JALDYZ010000016">
    <property type="protein sequence ID" value="MDI7924622.1"/>
    <property type="molecule type" value="Genomic_DNA"/>
</dbReference>
<evidence type="ECO:0000313" key="1">
    <source>
        <dbReference type="EMBL" id="MDI7924622.1"/>
    </source>
</evidence>
<organism evidence="1 2">
    <name type="scientific">Ferirhizobium litorale</name>
    <dbReference type="NCBI Taxonomy" id="2927786"/>
    <lineage>
        <taxon>Bacteria</taxon>
        <taxon>Pseudomonadati</taxon>
        <taxon>Pseudomonadota</taxon>
        <taxon>Alphaproteobacteria</taxon>
        <taxon>Hyphomicrobiales</taxon>
        <taxon>Rhizobiaceae</taxon>
        <taxon>Ferirhizobium</taxon>
    </lineage>
</organism>
<name>A0AAE3QEY4_9HYPH</name>
<comment type="caution">
    <text evidence="1">The sequence shown here is derived from an EMBL/GenBank/DDBJ whole genome shotgun (WGS) entry which is preliminary data.</text>
</comment>
<reference evidence="1" key="1">
    <citation type="submission" date="2022-03" db="EMBL/GenBank/DDBJ databases">
        <title>Fererhizobium litorale gen. nov., sp. nov., isolated from sandy sediments of the Sea of Japan seashore.</title>
        <authorList>
            <person name="Romanenko L."/>
            <person name="Kurilenko V."/>
            <person name="Otstavnykh N."/>
            <person name="Svetashev V."/>
            <person name="Tekutyeva L."/>
            <person name="Isaeva M."/>
            <person name="Mikhailov V."/>
        </authorList>
    </citation>
    <scope>NUCLEOTIDE SEQUENCE</scope>
    <source>
        <strain evidence="1">KMM 9576</strain>
    </source>
</reference>
<dbReference type="AlphaFoldDB" id="A0AAE3QEY4"/>